<evidence type="ECO:0000256" key="1">
    <source>
        <dbReference type="ARBA" id="ARBA00005638"/>
    </source>
</evidence>
<organism evidence="6">
    <name type="scientific">Henneguya salminicola</name>
    <name type="common">Myxosporean</name>
    <dbReference type="NCBI Taxonomy" id="69463"/>
    <lineage>
        <taxon>Eukaryota</taxon>
        <taxon>Metazoa</taxon>
        <taxon>Cnidaria</taxon>
        <taxon>Myxozoa</taxon>
        <taxon>Myxosporea</taxon>
        <taxon>Bivalvulida</taxon>
        <taxon>Platysporina</taxon>
        <taxon>Myxobolidae</taxon>
        <taxon>Henneguya</taxon>
    </lineage>
</organism>
<keyword evidence="3" id="KW-0808">Transferase</keyword>
<evidence type="ECO:0000256" key="4">
    <source>
        <dbReference type="ARBA" id="ARBA00023244"/>
    </source>
</evidence>
<comment type="similarity">
    <text evidence="1">Belongs to the HMBS family.</text>
</comment>
<evidence type="ECO:0000256" key="3">
    <source>
        <dbReference type="ARBA" id="ARBA00022679"/>
    </source>
</evidence>
<evidence type="ECO:0000313" key="6">
    <source>
        <dbReference type="EMBL" id="NDJ92353.1"/>
    </source>
</evidence>
<proteinExistence type="inferred from homology"/>
<dbReference type="EC" id="2.5.1.61" evidence="2"/>
<accession>A0A6G3MEE9</accession>
<evidence type="ECO:0000259" key="5">
    <source>
        <dbReference type="Pfam" id="PF01379"/>
    </source>
</evidence>
<feature type="domain" description="Porphobilinogen deaminase N-terminal" evidence="5">
    <location>
        <begin position="8"/>
        <end position="102"/>
    </location>
</feature>
<dbReference type="AlphaFoldDB" id="A0A6G3MEE9"/>
<dbReference type="PANTHER" id="PTHR11557">
    <property type="entry name" value="PORPHOBILINOGEN DEAMINASE"/>
    <property type="match status" value="1"/>
</dbReference>
<dbReference type="PANTHER" id="PTHR11557:SF0">
    <property type="entry name" value="PORPHOBILINOGEN DEAMINASE"/>
    <property type="match status" value="1"/>
</dbReference>
<protein>
    <recommendedName>
        <fullName evidence="2">hydroxymethylbilane synthase</fullName>
        <ecNumber evidence="2">2.5.1.61</ecNumber>
    </recommendedName>
</protein>
<dbReference type="Gene3D" id="3.40.190.10">
    <property type="entry name" value="Periplasmic binding protein-like II"/>
    <property type="match status" value="1"/>
</dbReference>
<sequence>MKTDQLFIKAGTRGSNLAIIQKDIICDLIRNNYSNVDFETVIVSTTGDQIKDIPISEIGQLGVFSGELCRALTNNELDIIVHSLKDLPTKLNSGTVICMIPK</sequence>
<dbReference type="GO" id="GO:0005737">
    <property type="term" value="C:cytoplasm"/>
    <property type="evidence" value="ECO:0007669"/>
    <property type="project" value="TreeGrafter"/>
</dbReference>
<dbReference type="InterPro" id="IPR022417">
    <property type="entry name" value="Porphobilin_deaminase_N"/>
</dbReference>
<dbReference type="PRINTS" id="PR00151">
    <property type="entry name" value="PORPHBDMNASE"/>
</dbReference>
<name>A0A6G3MEE9_HENSL</name>
<dbReference type="InterPro" id="IPR000860">
    <property type="entry name" value="HemC"/>
</dbReference>
<dbReference type="Pfam" id="PF01379">
    <property type="entry name" value="Porphobil_deam"/>
    <property type="match status" value="1"/>
</dbReference>
<keyword evidence="4" id="KW-0627">Porphyrin biosynthesis</keyword>
<dbReference type="EMBL" id="GHBP01000525">
    <property type="protein sequence ID" value="NDJ92353.1"/>
    <property type="molecule type" value="Transcribed_RNA"/>
</dbReference>
<dbReference type="SUPFAM" id="SSF53850">
    <property type="entry name" value="Periplasmic binding protein-like II"/>
    <property type="match status" value="1"/>
</dbReference>
<dbReference type="GO" id="GO:0006783">
    <property type="term" value="P:heme biosynthetic process"/>
    <property type="evidence" value="ECO:0007669"/>
    <property type="project" value="TreeGrafter"/>
</dbReference>
<dbReference type="GO" id="GO:0004418">
    <property type="term" value="F:hydroxymethylbilane synthase activity"/>
    <property type="evidence" value="ECO:0007669"/>
    <property type="project" value="UniProtKB-EC"/>
</dbReference>
<reference evidence="6" key="1">
    <citation type="submission" date="2018-11" db="EMBL/GenBank/DDBJ databases">
        <title>Henneguya salminicola genome and transcriptome.</title>
        <authorList>
            <person name="Yahalomi D."/>
            <person name="Atkinson S.D."/>
            <person name="Neuhof M."/>
            <person name="Chang E.S."/>
            <person name="Philippe H."/>
            <person name="Cartwright P."/>
            <person name="Bartholomew J.L."/>
            <person name="Huchon D."/>
        </authorList>
    </citation>
    <scope>NUCLEOTIDE SEQUENCE</scope>
    <source>
        <strain evidence="6">Hz1</strain>
        <tissue evidence="6">Whole</tissue>
    </source>
</reference>
<evidence type="ECO:0000256" key="2">
    <source>
        <dbReference type="ARBA" id="ARBA00012655"/>
    </source>
</evidence>